<dbReference type="Proteomes" id="UP000247416">
    <property type="component" value="Unassembled WGS sequence"/>
</dbReference>
<dbReference type="InterPro" id="IPR000182">
    <property type="entry name" value="GNAT_dom"/>
</dbReference>
<dbReference type="RefSeq" id="WP_107934509.1">
    <property type="nucleotide sequence ID" value="NZ_CP085009.1"/>
</dbReference>
<sequence>MTIEIRLTAKSDWHQVKFIYEAGIATKNATFETEAPSSFDQWFGNAIPSCTLVAEEDSTILGWCKLTPVSYRKVYEGVGELSIYIHPDAKGRGVGTLLLSNLINASETGGFWTLEAKIFSENEASIHLHKKQGFKIVGIREKIAKRDGVWRDVLLLERRSQMVGVN</sequence>
<dbReference type="InterPro" id="IPR016181">
    <property type="entry name" value="Acyl_CoA_acyltransferase"/>
</dbReference>
<evidence type="ECO:0000313" key="4">
    <source>
        <dbReference type="EMBL" id="PYF06791.1"/>
    </source>
</evidence>
<keyword evidence="2" id="KW-0012">Acyltransferase</keyword>
<dbReference type="Gene3D" id="3.40.630.30">
    <property type="match status" value="1"/>
</dbReference>
<dbReference type="PROSITE" id="PS51186">
    <property type="entry name" value="GNAT"/>
    <property type="match status" value="1"/>
</dbReference>
<protein>
    <submittedName>
        <fullName evidence="4">Phosphinothricin acetyltransferase</fullName>
    </submittedName>
</protein>
<dbReference type="PANTHER" id="PTHR43072:SF23">
    <property type="entry name" value="UPF0039 PROTEIN C11D3.02C"/>
    <property type="match status" value="1"/>
</dbReference>
<dbReference type="CDD" id="cd04301">
    <property type="entry name" value="NAT_SF"/>
    <property type="match status" value="1"/>
</dbReference>
<dbReference type="EMBL" id="QJTJ01000007">
    <property type="protein sequence ID" value="PYF06791.1"/>
    <property type="molecule type" value="Genomic_DNA"/>
</dbReference>
<comment type="caution">
    <text evidence="4">The sequence shown here is derived from an EMBL/GenBank/DDBJ whole genome shotgun (WGS) entry which is preliminary data.</text>
</comment>
<feature type="domain" description="N-acetyltransferase" evidence="3">
    <location>
        <begin position="3"/>
        <end position="157"/>
    </location>
</feature>
<accession>A0A318TPI1</accession>
<dbReference type="Pfam" id="PF00583">
    <property type="entry name" value="Acetyltransf_1"/>
    <property type="match status" value="1"/>
</dbReference>
<gene>
    <name evidence="4" type="ORF">BJ095_10725</name>
</gene>
<keyword evidence="1 4" id="KW-0808">Transferase</keyword>
<keyword evidence="5" id="KW-1185">Reference proteome</keyword>
<proteinExistence type="predicted"/>
<organism evidence="4 5">
    <name type="scientific">Ureibacillus chungkukjangi</name>
    <dbReference type="NCBI Taxonomy" id="1202712"/>
    <lineage>
        <taxon>Bacteria</taxon>
        <taxon>Bacillati</taxon>
        <taxon>Bacillota</taxon>
        <taxon>Bacilli</taxon>
        <taxon>Bacillales</taxon>
        <taxon>Caryophanaceae</taxon>
        <taxon>Ureibacillus</taxon>
    </lineage>
</organism>
<dbReference type="SUPFAM" id="SSF55729">
    <property type="entry name" value="Acyl-CoA N-acyltransferases (Nat)"/>
    <property type="match status" value="1"/>
</dbReference>
<evidence type="ECO:0000313" key="5">
    <source>
        <dbReference type="Proteomes" id="UP000247416"/>
    </source>
</evidence>
<evidence type="ECO:0000259" key="3">
    <source>
        <dbReference type="PROSITE" id="PS51186"/>
    </source>
</evidence>
<dbReference type="OrthoDB" id="9798006at2"/>
<dbReference type="PANTHER" id="PTHR43072">
    <property type="entry name" value="N-ACETYLTRANSFERASE"/>
    <property type="match status" value="1"/>
</dbReference>
<dbReference type="GO" id="GO:0016747">
    <property type="term" value="F:acyltransferase activity, transferring groups other than amino-acyl groups"/>
    <property type="evidence" value="ECO:0007669"/>
    <property type="project" value="InterPro"/>
</dbReference>
<dbReference type="AlphaFoldDB" id="A0A318TPI1"/>
<evidence type="ECO:0000256" key="2">
    <source>
        <dbReference type="ARBA" id="ARBA00023315"/>
    </source>
</evidence>
<reference evidence="4 5" key="1">
    <citation type="submission" date="2018-06" db="EMBL/GenBank/DDBJ databases">
        <title>Genomic Encyclopedia of Archaeal and Bacterial Type Strains, Phase II (KMG-II): from individual species to whole genera.</title>
        <authorList>
            <person name="Goeker M."/>
        </authorList>
    </citation>
    <scope>NUCLEOTIDE SEQUENCE [LARGE SCALE GENOMIC DNA]</scope>
    <source>
        <strain evidence="4 5">KACC 16626</strain>
    </source>
</reference>
<name>A0A318TPI1_9BACL</name>
<evidence type="ECO:0000256" key="1">
    <source>
        <dbReference type="ARBA" id="ARBA00022679"/>
    </source>
</evidence>